<dbReference type="Pfam" id="PF13374">
    <property type="entry name" value="TPR_10"/>
    <property type="match status" value="1"/>
</dbReference>
<dbReference type="Pfam" id="PF00931">
    <property type="entry name" value="NB-ARC"/>
    <property type="match status" value="1"/>
</dbReference>
<dbReference type="Proteomes" id="UP001278500">
    <property type="component" value="Unassembled WGS sequence"/>
</dbReference>
<protein>
    <submittedName>
        <fullName evidence="6">P-loop containing nucleoside triphosphate hydrolase protein</fullName>
    </submittedName>
</protein>
<organism evidence="6 7">
    <name type="scientific">Neurospora tetraspora</name>
    <dbReference type="NCBI Taxonomy" id="94610"/>
    <lineage>
        <taxon>Eukaryota</taxon>
        <taxon>Fungi</taxon>
        <taxon>Dikarya</taxon>
        <taxon>Ascomycota</taxon>
        <taxon>Pezizomycotina</taxon>
        <taxon>Sordariomycetes</taxon>
        <taxon>Sordariomycetidae</taxon>
        <taxon>Sordariales</taxon>
        <taxon>Sordariaceae</taxon>
        <taxon>Neurospora</taxon>
    </lineage>
</organism>
<comment type="caution">
    <text evidence="6">The sequence shown here is derived from an EMBL/GenBank/DDBJ whole genome shotgun (WGS) entry which is preliminary data.</text>
</comment>
<reference evidence="6" key="2">
    <citation type="submission" date="2023-06" db="EMBL/GenBank/DDBJ databases">
        <authorList>
            <consortium name="Lawrence Berkeley National Laboratory"/>
            <person name="Haridas S."/>
            <person name="Hensen N."/>
            <person name="Bonometti L."/>
            <person name="Westerberg I."/>
            <person name="Brannstrom I.O."/>
            <person name="Guillou S."/>
            <person name="Cros-Aarteil S."/>
            <person name="Calhoun S."/>
            <person name="Kuo A."/>
            <person name="Mondo S."/>
            <person name="Pangilinan J."/>
            <person name="Riley R."/>
            <person name="Labutti K."/>
            <person name="Andreopoulos B."/>
            <person name="Lipzen A."/>
            <person name="Chen C."/>
            <person name="Yanf M."/>
            <person name="Daum C."/>
            <person name="Ng V."/>
            <person name="Clum A."/>
            <person name="Steindorff A."/>
            <person name="Ohm R."/>
            <person name="Martin F."/>
            <person name="Silar P."/>
            <person name="Natvig D."/>
            <person name="Lalanne C."/>
            <person name="Gautier V."/>
            <person name="Ament-Velasquez S.L."/>
            <person name="Kruys A."/>
            <person name="Hutchinson M.I."/>
            <person name="Powell A.J."/>
            <person name="Barry K."/>
            <person name="Miller A.N."/>
            <person name="Grigoriev I.V."/>
            <person name="Debuchy R."/>
            <person name="Gladieux P."/>
            <person name="Thoren M.H."/>
            <person name="Johannesson H."/>
        </authorList>
    </citation>
    <scope>NUCLEOTIDE SEQUENCE</scope>
    <source>
        <strain evidence="6">CBS 560.94</strain>
    </source>
</reference>
<keyword evidence="2" id="KW-0963">Cytoplasm</keyword>
<dbReference type="SUPFAM" id="SSF52540">
    <property type="entry name" value="P-loop containing nucleoside triphosphate hydrolases"/>
    <property type="match status" value="1"/>
</dbReference>
<dbReference type="GO" id="GO:0005871">
    <property type="term" value="C:kinesin complex"/>
    <property type="evidence" value="ECO:0007669"/>
    <property type="project" value="InterPro"/>
</dbReference>
<dbReference type="NCBIfam" id="NF040586">
    <property type="entry name" value="FxSxx_TPR"/>
    <property type="match status" value="1"/>
</dbReference>
<evidence type="ECO:0000313" key="7">
    <source>
        <dbReference type="Proteomes" id="UP001278500"/>
    </source>
</evidence>
<dbReference type="InterPro" id="IPR002151">
    <property type="entry name" value="Kinesin_light"/>
</dbReference>
<proteinExistence type="predicted"/>
<keyword evidence="6" id="KW-0378">Hydrolase</keyword>
<dbReference type="Gene3D" id="1.25.40.10">
    <property type="entry name" value="Tetratricopeptide repeat domain"/>
    <property type="match status" value="3"/>
</dbReference>
<dbReference type="GO" id="GO:0043531">
    <property type="term" value="F:ADP binding"/>
    <property type="evidence" value="ECO:0007669"/>
    <property type="project" value="InterPro"/>
</dbReference>
<gene>
    <name evidence="6" type="ORF">B0H65DRAFT_77652</name>
</gene>
<evidence type="ECO:0000256" key="2">
    <source>
        <dbReference type="ARBA" id="ARBA00022490"/>
    </source>
</evidence>
<dbReference type="GeneID" id="87868554"/>
<comment type="subcellular location">
    <subcellularLocation>
        <location evidence="1">Cytoplasm</location>
    </subcellularLocation>
</comment>
<dbReference type="PANTHER" id="PTHR45783:SF3">
    <property type="entry name" value="KINESIN LIGHT CHAIN"/>
    <property type="match status" value="1"/>
</dbReference>
<dbReference type="Pfam" id="PF13424">
    <property type="entry name" value="TPR_12"/>
    <property type="match status" value="4"/>
</dbReference>
<keyword evidence="7" id="KW-1185">Reference proteome</keyword>
<dbReference type="PANTHER" id="PTHR45783">
    <property type="entry name" value="KINESIN LIGHT CHAIN"/>
    <property type="match status" value="1"/>
</dbReference>
<dbReference type="EMBL" id="JAUEPP010000010">
    <property type="protein sequence ID" value="KAK3334661.1"/>
    <property type="molecule type" value="Genomic_DNA"/>
</dbReference>
<keyword evidence="4" id="KW-0802">TPR repeat</keyword>
<evidence type="ECO:0000256" key="3">
    <source>
        <dbReference type="ARBA" id="ARBA00022737"/>
    </source>
</evidence>
<evidence type="ECO:0000256" key="1">
    <source>
        <dbReference type="ARBA" id="ARBA00004496"/>
    </source>
</evidence>
<dbReference type="InterPro" id="IPR002182">
    <property type="entry name" value="NB-ARC"/>
</dbReference>
<accession>A0AAE0J0H4</accession>
<evidence type="ECO:0000259" key="5">
    <source>
        <dbReference type="Pfam" id="PF00931"/>
    </source>
</evidence>
<reference evidence="6" key="1">
    <citation type="journal article" date="2023" name="Mol. Phylogenet. Evol.">
        <title>Genome-scale phylogeny and comparative genomics of the fungal order Sordariales.</title>
        <authorList>
            <person name="Hensen N."/>
            <person name="Bonometti L."/>
            <person name="Westerberg I."/>
            <person name="Brannstrom I.O."/>
            <person name="Guillou S."/>
            <person name="Cros-Aarteil S."/>
            <person name="Calhoun S."/>
            <person name="Haridas S."/>
            <person name="Kuo A."/>
            <person name="Mondo S."/>
            <person name="Pangilinan J."/>
            <person name="Riley R."/>
            <person name="LaButti K."/>
            <person name="Andreopoulos B."/>
            <person name="Lipzen A."/>
            <person name="Chen C."/>
            <person name="Yan M."/>
            <person name="Daum C."/>
            <person name="Ng V."/>
            <person name="Clum A."/>
            <person name="Steindorff A."/>
            <person name="Ohm R.A."/>
            <person name="Martin F."/>
            <person name="Silar P."/>
            <person name="Natvig D.O."/>
            <person name="Lalanne C."/>
            <person name="Gautier V."/>
            <person name="Ament-Velasquez S.L."/>
            <person name="Kruys A."/>
            <person name="Hutchinson M.I."/>
            <person name="Powell A.J."/>
            <person name="Barry K."/>
            <person name="Miller A.N."/>
            <person name="Grigoriev I.V."/>
            <person name="Debuchy R."/>
            <person name="Gladieux P."/>
            <person name="Hiltunen Thoren M."/>
            <person name="Johannesson H."/>
        </authorList>
    </citation>
    <scope>NUCLEOTIDE SEQUENCE</scope>
    <source>
        <strain evidence="6">CBS 560.94</strain>
    </source>
</reference>
<dbReference type="SUPFAM" id="SSF48452">
    <property type="entry name" value="TPR-like"/>
    <property type="match status" value="3"/>
</dbReference>
<dbReference type="GO" id="GO:0007018">
    <property type="term" value="P:microtubule-based movement"/>
    <property type="evidence" value="ECO:0007669"/>
    <property type="project" value="TreeGrafter"/>
</dbReference>
<evidence type="ECO:0000313" key="6">
    <source>
        <dbReference type="EMBL" id="KAK3334661.1"/>
    </source>
</evidence>
<dbReference type="GO" id="GO:0019894">
    <property type="term" value="F:kinesin binding"/>
    <property type="evidence" value="ECO:0007669"/>
    <property type="project" value="TreeGrafter"/>
</dbReference>
<dbReference type="GO" id="GO:0016787">
    <property type="term" value="F:hydrolase activity"/>
    <property type="evidence" value="ECO:0007669"/>
    <property type="project" value="UniProtKB-KW"/>
</dbReference>
<sequence>MFLERLETPPPPFATIPFSRDPDFVDRGDILDQIDQRCSEPAARVALVGLGGVGKSQLAIEFAHRIAARHPDTWVFWVHAGTQARVDEGFRAIADVAKLPGRNHPKANIPQLVYGWLCNERNGKWVMVLDSADDRDVFYGTTSNGTRNGQPFANSLPQSRNGSIIVTTRDKDLAFRLTGRRQNMIEIGPMAQTDALALLEKKLGSLSDTDMAVDLVRALDLVPLAISQAAAYIQARVPRSSPEKYLAEFRESERNRSKLLQYDGGDLRRDGGASNAILTTWQISFDHIRSKRRSAANLLSLMSFFDRQGIPGWVLNPSRIAQDGMQAIGLDDAADLESDDSSQSTDSDTDDASFEDDAAMLRDYCLITADETEDKFEMHGLVQLSTRRWLKASGQQETFRQQYIERMAASFPTGQFENWAMCRTLFAHARVASDYRPSENTVESWAILLHNGGWYAWSQGRYEDAQQMLGKAREVRERRLGKDDVATLSSTSLLALVFRDRGLWKEAEKLFVQVMETRKAKLGADHPATLTSMGNLALTYMNQGRWEEAEELFVQVMETRKTKLGADHPHMLTSMGNLASILWNQGRWEEAEKLEVQVMETRKTKLGADHPATLTSMGNLASTLWNHGRWGEAEKLFVQVMETSKAKLGADHPSTLTSMGNLASTYRNQGRWDEAEKLEVQVMETSKTKLGADHPDTLMSMGNLASTYGNQGRWEEAEKLEVQVMETSKTKLGADHPHTLTSMGNLASTYRNQGRWEEAEKLEVQVMETSKTKLGADHPDTLTSMANLAFTWNSQGRHEDALALMQDCVEARQRVLGPEHPDTLSSLATVSEWSS</sequence>
<dbReference type="PRINTS" id="PR00381">
    <property type="entry name" value="KINESINLIGHT"/>
</dbReference>
<feature type="domain" description="NB-ARC" evidence="5">
    <location>
        <begin position="40"/>
        <end position="203"/>
    </location>
</feature>
<keyword evidence="3" id="KW-0677">Repeat</keyword>
<evidence type="ECO:0000256" key="4">
    <source>
        <dbReference type="ARBA" id="ARBA00022803"/>
    </source>
</evidence>
<dbReference type="InterPro" id="IPR027417">
    <property type="entry name" value="P-loop_NTPase"/>
</dbReference>
<dbReference type="InterPro" id="IPR011990">
    <property type="entry name" value="TPR-like_helical_dom_sf"/>
</dbReference>
<dbReference type="AlphaFoldDB" id="A0AAE0J0H4"/>
<dbReference type="RefSeq" id="XP_062676827.1">
    <property type="nucleotide sequence ID" value="XM_062831400.1"/>
</dbReference>
<name>A0AAE0J0H4_9PEZI</name>
<dbReference type="GO" id="GO:0005737">
    <property type="term" value="C:cytoplasm"/>
    <property type="evidence" value="ECO:0007669"/>
    <property type="project" value="UniProtKB-SubCell"/>
</dbReference>
<dbReference type="Gene3D" id="3.40.50.300">
    <property type="entry name" value="P-loop containing nucleotide triphosphate hydrolases"/>
    <property type="match status" value="1"/>
</dbReference>